<evidence type="ECO:0000313" key="4">
    <source>
        <dbReference type="Proteomes" id="UP000298264"/>
    </source>
</evidence>
<evidence type="ECO:0000259" key="2">
    <source>
        <dbReference type="Pfam" id="PF04909"/>
    </source>
</evidence>
<dbReference type="GO" id="GO:0016787">
    <property type="term" value="F:hydrolase activity"/>
    <property type="evidence" value="ECO:0007669"/>
    <property type="project" value="UniProtKB-KW"/>
</dbReference>
<evidence type="ECO:0000313" key="3">
    <source>
        <dbReference type="EMBL" id="TGN10091.1"/>
    </source>
</evidence>
<organism evidence="3 4">
    <name type="scientific">Leptospira ilyithenensis</name>
    <dbReference type="NCBI Taxonomy" id="2484901"/>
    <lineage>
        <taxon>Bacteria</taxon>
        <taxon>Pseudomonadati</taxon>
        <taxon>Spirochaetota</taxon>
        <taxon>Spirochaetia</taxon>
        <taxon>Leptospirales</taxon>
        <taxon>Leptospiraceae</taxon>
        <taxon>Leptospira</taxon>
    </lineage>
</organism>
<dbReference type="EMBL" id="RQHV01000049">
    <property type="protein sequence ID" value="TGN10091.1"/>
    <property type="molecule type" value="Genomic_DNA"/>
</dbReference>
<gene>
    <name evidence="3" type="ORF">EHS11_11060</name>
</gene>
<dbReference type="GO" id="GO:0016831">
    <property type="term" value="F:carboxy-lyase activity"/>
    <property type="evidence" value="ECO:0007669"/>
    <property type="project" value="InterPro"/>
</dbReference>
<proteinExistence type="predicted"/>
<keyword evidence="3" id="KW-0378">Hydrolase</keyword>
<dbReference type="Gene3D" id="3.20.20.140">
    <property type="entry name" value="Metal-dependent hydrolases"/>
    <property type="match status" value="1"/>
</dbReference>
<reference evidence="3" key="1">
    <citation type="journal article" date="2019" name="PLoS Negl. Trop. Dis.">
        <title>Revisiting the worldwide diversity of Leptospira species in the environment.</title>
        <authorList>
            <person name="Vincent A.T."/>
            <person name="Schiettekatte O."/>
            <person name="Bourhy P."/>
            <person name="Veyrier F.J."/>
            <person name="Picardeau M."/>
        </authorList>
    </citation>
    <scope>NUCLEOTIDE SEQUENCE [LARGE SCALE GENOMIC DNA]</scope>
    <source>
        <strain evidence="3">201400974</strain>
    </source>
</reference>
<accession>A0A4V3JX17</accession>
<dbReference type="SUPFAM" id="SSF51556">
    <property type="entry name" value="Metallo-dependent hydrolases"/>
    <property type="match status" value="1"/>
</dbReference>
<dbReference type="GO" id="GO:0005737">
    <property type="term" value="C:cytoplasm"/>
    <property type="evidence" value="ECO:0007669"/>
    <property type="project" value="TreeGrafter"/>
</dbReference>
<dbReference type="Pfam" id="PF04909">
    <property type="entry name" value="Amidohydro_2"/>
    <property type="match status" value="1"/>
</dbReference>
<dbReference type="PANTHER" id="PTHR21240:SF28">
    <property type="entry name" value="ISO-OROTATE DECARBOXYLASE (EUROFUNG)"/>
    <property type="match status" value="1"/>
</dbReference>
<name>A0A4V3JX17_9LEPT</name>
<dbReference type="GO" id="GO:0019748">
    <property type="term" value="P:secondary metabolic process"/>
    <property type="evidence" value="ECO:0007669"/>
    <property type="project" value="TreeGrafter"/>
</dbReference>
<dbReference type="InterPro" id="IPR032466">
    <property type="entry name" value="Metal_Hydrolase"/>
</dbReference>
<dbReference type="OrthoDB" id="9771932at2"/>
<keyword evidence="4" id="KW-1185">Reference proteome</keyword>
<dbReference type="InterPro" id="IPR006680">
    <property type="entry name" value="Amidohydro-rel"/>
</dbReference>
<keyword evidence="1" id="KW-0456">Lyase</keyword>
<dbReference type="InterPro" id="IPR032465">
    <property type="entry name" value="ACMSD"/>
</dbReference>
<sequence>MANSNRQILPCYACFVENQGGSHSGLSANSEEKRLLSPFRWKGNDFPPLLDDKNPPHLEELKKLNIPYVFDIHSHFFPEIVLKLIWKWFDKVNWEIAYRYSEEERVKRLHLNEIRRFTTLNYAHKPGMAEWLNEWTHSNYRNWEGAIPFGTFYPEEGVDRYVKRAVEEYGFKGFKLHCEVSKLDLSRKELAEVFSYLEKLSIPLVIHTGNAPMPGEFTGIKYFLPFIQRYPDLKVIVAHMGAREIFDYSELIDTYPNLYLDTTMVFVDFLATGEDADDSIPLLEKYQDRIFFGSDFPNIPYNLSHPIMRILETNISDEAKRKILWKNGENLFHSDLVKTL</sequence>
<dbReference type="AlphaFoldDB" id="A0A4V3JX17"/>
<evidence type="ECO:0000256" key="1">
    <source>
        <dbReference type="ARBA" id="ARBA00023239"/>
    </source>
</evidence>
<dbReference type="PANTHER" id="PTHR21240">
    <property type="entry name" value="2-AMINO-3-CARBOXYLMUCONATE-6-SEMIALDEHYDE DECARBOXYLASE"/>
    <property type="match status" value="1"/>
</dbReference>
<comment type="caution">
    <text evidence="3">The sequence shown here is derived from an EMBL/GenBank/DDBJ whole genome shotgun (WGS) entry which is preliminary data.</text>
</comment>
<dbReference type="Proteomes" id="UP000298264">
    <property type="component" value="Unassembled WGS sequence"/>
</dbReference>
<feature type="domain" description="Amidohydrolase-related" evidence="2">
    <location>
        <begin position="71"/>
        <end position="332"/>
    </location>
</feature>
<protein>
    <submittedName>
        <fullName evidence="3">Amidohydrolase</fullName>
    </submittedName>
</protein>
<dbReference type="CDD" id="cd01292">
    <property type="entry name" value="metallo-dependent_hydrolases"/>
    <property type="match status" value="1"/>
</dbReference>